<evidence type="ECO:0000313" key="8">
    <source>
        <dbReference type="Proteomes" id="UP000629098"/>
    </source>
</evidence>
<dbReference type="RefSeq" id="WP_190829786.1">
    <property type="nucleotide sequence ID" value="NZ_CAWPPI010000057.1"/>
</dbReference>
<keyword evidence="4" id="KW-0862">Zinc</keyword>
<feature type="chain" id="PRO_5035258711" evidence="5">
    <location>
        <begin position="35"/>
        <end position="332"/>
    </location>
</feature>
<name>A0A8J6XJK8_9CYAN</name>
<dbReference type="CDD" id="cd07720">
    <property type="entry name" value="OPHC2-like_MBL-fold"/>
    <property type="match status" value="1"/>
</dbReference>
<dbReference type="PANTHER" id="PTHR42978:SF6">
    <property type="entry name" value="QUORUM-QUENCHING LACTONASE YTNP-RELATED"/>
    <property type="match status" value="1"/>
</dbReference>
<proteinExistence type="inferred from homology"/>
<dbReference type="InterPro" id="IPR036866">
    <property type="entry name" value="RibonucZ/Hydroxyglut_hydro"/>
</dbReference>
<dbReference type="InterPro" id="IPR001279">
    <property type="entry name" value="Metallo-B-lactamas"/>
</dbReference>
<dbReference type="Proteomes" id="UP000629098">
    <property type="component" value="Unassembled WGS sequence"/>
</dbReference>
<evidence type="ECO:0000256" key="5">
    <source>
        <dbReference type="SAM" id="SignalP"/>
    </source>
</evidence>
<evidence type="ECO:0000256" key="4">
    <source>
        <dbReference type="ARBA" id="ARBA00022833"/>
    </source>
</evidence>
<dbReference type="GO" id="GO:0046872">
    <property type="term" value="F:metal ion binding"/>
    <property type="evidence" value="ECO:0007669"/>
    <property type="project" value="UniProtKB-KW"/>
</dbReference>
<dbReference type="PROSITE" id="PS51318">
    <property type="entry name" value="TAT"/>
    <property type="match status" value="1"/>
</dbReference>
<evidence type="ECO:0000313" key="7">
    <source>
        <dbReference type="EMBL" id="MBD2773696.1"/>
    </source>
</evidence>
<accession>A0A8J6XJK8</accession>
<keyword evidence="8" id="KW-1185">Reference proteome</keyword>
<evidence type="ECO:0000256" key="3">
    <source>
        <dbReference type="ARBA" id="ARBA00022801"/>
    </source>
</evidence>
<protein>
    <submittedName>
        <fullName evidence="7">MBL fold metallo-hydrolase</fullName>
    </submittedName>
</protein>
<keyword evidence="5" id="KW-0732">Signal</keyword>
<evidence type="ECO:0000259" key="6">
    <source>
        <dbReference type="SMART" id="SM00849"/>
    </source>
</evidence>
<reference evidence="7" key="1">
    <citation type="submission" date="2020-09" db="EMBL/GenBank/DDBJ databases">
        <title>Iningainema tapete sp. nov. (Scytonemataceae, Cyanobacteria) from greenhouses in central Florida (USA) produces two types of nodularin with biosynthetic potential for microcystin-LR and anabaenopeptins.</title>
        <authorList>
            <person name="Berthold D.E."/>
            <person name="Lefler F.W."/>
            <person name="Huang I.-S."/>
            <person name="Abdulla H."/>
            <person name="Zimba P.V."/>
            <person name="Laughinghouse H.D. IV."/>
        </authorList>
    </citation>
    <scope>NUCLEOTIDE SEQUENCE</scope>
    <source>
        <strain evidence="7">BLCCT55</strain>
    </source>
</reference>
<feature type="signal peptide" evidence="5">
    <location>
        <begin position="1"/>
        <end position="34"/>
    </location>
</feature>
<organism evidence="7 8">
    <name type="scientific">Iningainema tapete BLCC-T55</name>
    <dbReference type="NCBI Taxonomy" id="2748662"/>
    <lineage>
        <taxon>Bacteria</taxon>
        <taxon>Bacillati</taxon>
        <taxon>Cyanobacteriota</taxon>
        <taxon>Cyanophyceae</taxon>
        <taxon>Nostocales</taxon>
        <taxon>Scytonemataceae</taxon>
        <taxon>Iningainema tapete</taxon>
    </lineage>
</organism>
<dbReference type="SMART" id="SM00849">
    <property type="entry name" value="Lactamase_B"/>
    <property type="match status" value="1"/>
</dbReference>
<dbReference type="Pfam" id="PF00753">
    <property type="entry name" value="Lactamase_B"/>
    <property type="match status" value="1"/>
</dbReference>
<comment type="caution">
    <text evidence="7">The sequence shown here is derived from an EMBL/GenBank/DDBJ whole genome shotgun (WGS) entry which is preliminary data.</text>
</comment>
<evidence type="ECO:0000256" key="2">
    <source>
        <dbReference type="ARBA" id="ARBA00022723"/>
    </source>
</evidence>
<evidence type="ECO:0000256" key="1">
    <source>
        <dbReference type="ARBA" id="ARBA00007749"/>
    </source>
</evidence>
<keyword evidence="3" id="KW-0378">Hydrolase</keyword>
<dbReference type="InterPro" id="IPR006311">
    <property type="entry name" value="TAT_signal"/>
</dbReference>
<dbReference type="GO" id="GO:0016787">
    <property type="term" value="F:hydrolase activity"/>
    <property type="evidence" value="ECO:0007669"/>
    <property type="project" value="UniProtKB-KW"/>
</dbReference>
<dbReference type="EMBL" id="JACXAE010000057">
    <property type="protein sequence ID" value="MBD2773696.1"/>
    <property type="molecule type" value="Genomic_DNA"/>
</dbReference>
<dbReference type="InterPro" id="IPR051013">
    <property type="entry name" value="MBL_superfamily_lactonases"/>
</dbReference>
<feature type="domain" description="Metallo-beta-lactamase" evidence="6">
    <location>
        <begin position="96"/>
        <end position="304"/>
    </location>
</feature>
<dbReference type="Gene3D" id="3.60.15.10">
    <property type="entry name" value="Ribonuclease Z/Hydroxyacylglutathione hydrolase-like"/>
    <property type="match status" value="1"/>
</dbReference>
<keyword evidence="2" id="KW-0479">Metal-binding</keyword>
<gene>
    <name evidence="7" type="ORF">ICL16_16845</name>
</gene>
<comment type="similarity">
    <text evidence="1">Belongs to the metallo-beta-lactamase superfamily.</text>
</comment>
<dbReference type="PANTHER" id="PTHR42978">
    <property type="entry name" value="QUORUM-QUENCHING LACTONASE YTNP-RELATED-RELATED"/>
    <property type="match status" value="1"/>
</dbReference>
<dbReference type="AlphaFoldDB" id="A0A8J6XJK8"/>
<dbReference type="SUPFAM" id="SSF56281">
    <property type="entry name" value="Metallo-hydrolase/oxidoreductase"/>
    <property type="match status" value="1"/>
</dbReference>
<sequence>MSLSTKYHRRSFLRMTALSAAALALPAASQTVLAQKTQLNNATFYRFRLGDFQLISISDGILTIPEPQAFAGTAPPQQFAQVLRDSFQPSKNLPVNCNILYINTGRNQAIIDAGSGTLTAPTAGKLLSNLKLAGVNPAEIDTVILTHAHADHIGGSTDKNGKFLFPKARYYINRAEHDFWMNPKVSLPKFRGGEKMAKEGIAIAKKQLNYLSSRLIKFDGEKEIIPGIFAINTPGHTPGHVAIRIISKDASLIHTADVIHHFAINLGHPEWQPIFDADPDQAASTRQRLLSQVWKDRSLMFAYHFPWPGLGHIRQRSEGGYAWEPEPWQFNA</sequence>